<feature type="domain" description="Luciferase-like" evidence="2">
    <location>
        <begin position="11"/>
        <end position="302"/>
    </location>
</feature>
<protein>
    <submittedName>
        <fullName evidence="3">Coenzyme F420-dependent oxidoreductase, NP1902A family</fullName>
    </submittedName>
</protein>
<dbReference type="Pfam" id="PF00296">
    <property type="entry name" value="Bac_luciferase"/>
    <property type="match status" value="1"/>
</dbReference>
<dbReference type="InterPro" id="IPR023909">
    <property type="entry name" value="F420_NP1902A"/>
</dbReference>
<dbReference type="STRING" id="996166.SAMN05192554_10784"/>
<evidence type="ECO:0000313" key="3">
    <source>
        <dbReference type="EMBL" id="SDM77787.1"/>
    </source>
</evidence>
<dbReference type="EMBL" id="FNIA01000007">
    <property type="protein sequence ID" value="SDM77787.1"/>
    <property type="molecule type" value="Genomic_DNA"/>
</dbReference>
<dbReference type="Proteomes" id="UP000199370">
    <property type="component" value="Unassembled WGS sequence"/>
</dbReference>
<gene>
    <name evidence="3" type="ORF">SAMN05192554_10784</name>
</gene>
<dbReference type="PANTHER" id="PTHR43244">
    <property type="match status" value="1"/>
</dbReference>
<dbReference type="InterPro" id="IPR036661">
    <property type="entry name" value="Luciferase-like_sf"/>
</dbReference>
<dbReference type="OrthoDB" id="194060at2157"/>
<name>A0A1G9W0P1_9EURY</name>
<evidence type="ECO:0000259" key="2">
    <source>
        <dbReference type="Pfam" id="PF00296"/>
    </source>
</evidence>
<accession>A0A1G9W0P1</accession>
<evidence type="ECO:0000313" key="4">
    <source>
        <dbReference type="Proteomes" id="UP000199370"/>
    </source>
</evidence>
<dbReference type="NCBIfam" id="TIGR04024">
    <property type="entry name" value="F420_NP1902A"/>
    <property type="match status" value="1"/>
</dbReference>
<dbReference type="Gene3D" id="3.20.20.30">
    <property type="entry name" value="Luciferase-like domain"/>
    <property type="match status" value="1"/>
</dbReference>
<dbReference type="CDD" id="cd01097">
    <property type="entry name" value="Tetrahydromethanopterin_reductase"/>
    <property type="match status" value="1"/>
</dbReference>
<dbReference type="RefSeq" id="WP_089732583.1">
    <property type="nucleotide sequence ID" value="NZ_FNIA01000007.1"/>
</dbReference>
<dbReference type="SUPFAM" id="SSF51679">
    <property type="entry name" value="Bacterial luciferase-like"/>
    <property type="match status" value="1"/>
</dbReference>
<organism evidence="3 4">
    <name type="scientific">Haloarchaeobius iranensis</name>
    <dbReference type="NCBI Taxonomy" id="996166"/>
    <lineage>
        <taxon>Archaea</taxon>
        <taxon>Methanobacteriati</taxon>
        <taxon>Methanobacteriota</taxon>
        <taxon>Stenosarchaea group</taxon>
        <taxon>Halobacteria</taxon>
        <taxon>Halobacteriales</taxon>
        <taxon>Halorubellaceae</taxon>
        <taxon>Haloarchaeobius</taxon>
    </lineage>
</organism>
<dbReference type="GO" id="GO:0016705">
    <property type="term" value="F:oxidoreductase activity, acting on paired donors, with incorporation or reduction of molecular oxygen"/>
    <property type="evidence" value="ECO:0007669"/>
    <property type="project" value="InterPro"/>
</dbReference>
<reference evidence="3 4" key="1">
    <citation type="submission" date="2016-10" db="EMBL/GenBank/DDBJ databases">
        <authorList>
            <person name="de Groot N.N."/>
        </authorList>
    </citation>
    <scope>NUCLEOTIDE SEQUENCE [LARGE SCALE GENOMIC DNA]</scope>
    <source>
        <strain evidence="4">EB21,IBRC-M 10013,KCTC 4048</strain>
    </source>
</reference>
<dbReference type="AlphaFoldDB" id="A0A1G9W0P1"/>
<sequence length="335" mass="37053">MTDYHVHLPVAAQDSVQDFVDMAVRAEELGYDFVWLPETWGRDAVTVMTSIAHATEEIGIGSSIMNVYSRSPALLAQTAATLQEVSDGRFRLGIGPSGPAVIEGWHGIDFGNPLRRTREYVDIVKMVLEGKELDYDGEYFNLSGFRLRCDPPEPRPKVDAAGMGPKAVELAGRFADGWHAILFTPEAMRDRLEDFDRGVEMGDGDRSEQDVTLSLTCAALDDGERARHLTKQHSAFYVGAMGTYYRDSLARQGYEDEAHDIAANWMNGDREAALDVFTDEMLDDFTAAGTPERAREELAKFAAIDGVDNISVGFPRAASREEIHETLDALAPDQR</sequence>
<dbReference type="PANTHER" id="PTHR43244:SF1">
    <property type="entry name" value="5,10-METHYLENETETRAHYDROMETHANOPTERIN REDUCTASE"/>
    <property type="match status" value="1"/>
</dbReference>
<keyword evidence="1" id="KW-0560">Oxidoreductase</keyword>
<evidence type="ECO:0000256" key="1">
    <source>
        <dbReference type="ARBA" id="ARBA00023002"/>
    </source>
</evidence>
<proteinExistence type="predicted"/>
<keyword evidence="4" id="KW-1185">Reference proteome</keyword>
<dbReference type="InterPro" id="IPR011251">
    <property type="entry name" value="Luciferase-like_dom"/>
</dbReference>
<dbReference type="InterPro" id="IPR050564">
    <property type="entry name" value="F420-G6PD/mer"/>
</dbReference>